<comment type="similarity">
    <text evidence="1">Belongs to the short-chain dehydrogenases/reductases (SDR) family.</text>
</comment>
<protein>
    <submittedName>
        <fullName evidence="4">Secondary metabolism biosynthetic enzyme</fullName>
        <ecNumber evidence="4">1.3.1.33</ecNumber>
    </submittedName>
</protein>
<dbReference type="PANTHER" id="PTHR24320">
    <property type="entry name" value="RETINOL DEHYDROGENASE"/>
    <property type="match status" value="1"/>
</dbReference>
<evidence type="ECO:0000313" key="4">
    <source>
        <dbReference type="EMBL" id="KAL1858099.1"/>
    </source>
</evidence>
<evidence type="ECO:0000256" key="2">
    <source>
        <dbReference type="ARBA" id="ARBA00022857"/>
    </source>
</evidence>
<dbReference type="Pfam" id="PF00106">
    <property type="entry name" value="adh_short"/>
    <property type="match status" value="1"/>
</dbReference>
<dbReference type="InterPro" id="IPR020904">
    <property type="entry name" value="Sc_DH/Rdtase_CS"/>
</dbReference>
<evidence type="ECO:0000256" key="1">
    <source>
        <dbReference type="ARBA" id="ARBA00006484"/>
    </source>
</evidence>
<organism evidence="4 5">
    <name type="scientific">Diaporthe australafricana</name>
    <dbReference type="NCBI Taxonomy" id="127596"/>
    <lineage>
        <taxon>Eukaryota</taxon>
        <taxon>Fungi</taxon>
        <taxon>Dikarya</taxon>
        <taxon>Ascomycota</taxon>
        <taxon>Pezizomycotina</taxon>
        <taxon>Sordariomycetes</taxon>
        <taxon>Sordariomycetidae</taxon>
        <taxon>Diaporthales</taxon>
        <taxon>Diaporthaceae</taxon>
        <taxon>Diaporthe</taxon>
    </lineage>
</organism>
<dbReference type="PRINTS" id="PR00081">
    <property type="entry name" value="GDHRDH"/>
</dbReference>
<dbReference type="Gene3D" id="3.40.50.720">
    <property type="entry name" value="NAD(P)-binding Rossmann-like Domain"/>
    <property type="match status" value="1"/>
</dbReference>
<accession>A0ABR3WC24</accession>
<keyword evidence="3 4" id="KW-0560">Oxidoreductase</keyword>
<reference evidence="4 5" key="1">
    <citation type="journal article" date="2024" name="IMA Fungus">
        <title>IMA Genome - F19 : A genome assembly and annotation guide to empower mycologists, including annotated draft genome sequences of Ceratocystis pirilliformis, Diaporthe australafricana, Fusarium ophioides, Paecilomyces lecythidis, and Sporothrix stenoceras.</title>
        <authorList>
            <person name="Aylward J."/>
            <person name="Wilson A.M."/>
            <person name="Visagie C.M."/>
            <person name="Spraker J."/>
            <person name="Barnes I."/>
            <person name="Buitendag C."/>
            <person name="Ceriani C."/>
            <person name="Del Mar Angel L."/>
            <person name="du Plessis D."/>
            <person name="Fuchs T."/>
            <person name="Gasser K."/>
            <person name="Kramer D."/>
            <person name="Li W."/>
            <person name="Munsamy K."/>
            <person name="Piso A."/>
            <person name="Price J.L."/>
            <person name="Sonnekus B."/>
            <person name="Thomas C."/>
            <person name="van der Nest A."/>
            <person name="van Dijk A."/>
            <person name="van Heerden A."/>
            <person name="van Vuuren N."/>
            <person name="Yilmaz N."/>
            <person name="Duong T.A."/>
            <person name="van der Merwe N.A."/>
            <person name="Wingfield M.J."/>
            <person name="Wingfield B.D."/>
        </authorList>
    </citation>
    <scope>NUCLEOTIDE SEQUENCE [LARGE SCALE GENOMIC DNA]</scope>
    <source>
        <strain evidence="4 5">CMW 18300</strain>
    </source>
</reference>
<dbReference type="SUPFAM" id="SSF51735">
    <property type="entry name" value="NAD(P)-binding Rossmann-fold domains"/>
    <property type="match status" value="1"/>
</dbReference>
<name>A0ABR3WC24_9PEZI</name>
<dbReference type="InterPro" id="IPR036291">
    <property type="entry name" value="NAD(P)-bd_dom_sf"/>
</dbReference>
<dbReference type="GO" id="GO:0016630">
    <property type="term" value="F:protochlorophyllide reductase activity"/>
    <property type="evidence" value="ECO:0007669"/>
    <property type="project" value="UniProtKB-EC"/>
</dbReference>
<proteinExistence type="inferred from homology"/>
<evidence type="ECO:0000256" key="3">
    <source>
        <dbReference type="ARBA" id="ARBA00023002"/>
    </source>
</evidence>
<dbReference type="Proteomes" id="UP001583177">
    <property type="component" value="Unassembled WGS sequence"/>
</dbReference>
<dbReference type="EC" id="1.3.1.33" evidence="4"/>
<comment type="caution">
    <text evidence="4">The sequence shown here is derived from an EMBL/GenBank/DDBJ whole genome shotgun (WGS) entry which is preliminary data.</text>
</comment>
<keyword evidence="5" id="KW-1185">Reference proteome</keyword>
<gene>
    <name evidence="4" type="primary">RDH1_6</name>
    <name evidence="4" type="ORF">Daus18300_010100</name>
</gene>
<dbReference type="PROSITE" id="PS00061">
    <property type="entry name" value="ADH_SHORT"/>
    <property type="match status" value="1"/>
</dbReference>
<dbReference type="EMBL" id="JAWRVE010000108">
    <property type="protein sequence ID" value="KAL1858099.1"/>
    <property type="molecule type" value="Genomic_DNA"/>
</dbReference>
<sequence length="337" mass="36495">MSSSSKDPKKNFSWHQFFPPKPKYMDQAVPSDLHGKVYVVTGANSGMGKELARVLYSKNATVYVACRSHEKGSEAISEIEEATPASRGKLVLLTLDLADLNSVQAAAKEFLSTESKLHVLFNNAGVMVGPTEPPPKTAQGIELSLGVNCVGTFLLTRLLTPALVAAAKSEPAGGVRVVWLSSFGLEQFAPSGRGIDMGNLDYHEPKPHIERYGASKAGDWLLGVEFARRHRADGIVSAAVNPGNIRTALARDQGAVLKLVANAVVYPVINGVYTQLFAGFSPDVPKADWTKEWIVPWGRLAPLRPDLTAATLPKEEGGNGNAKEFWEWNEEQAKNYL</sequence>
<dbReference type="PANTHER" id="PTHR24320:SF236">
    <property type="entry name" value="SHORT-CHAIN DEHYDROGENASE-RELATED"/>
    <property type="match status" value="1"/>
</dbReference>
<evidence type="ECO:0000313" key="5">
    <source>
        <dbReference type="Proteomes" id="UP001583177"/>
    </source>
</evidence>
<dbReference type="InterPro" id="IPR002347">
    <property type="entry name" value="SDR_fam"/>
</dbReference>
<keyword evidence="2" id="KW-0521">NADP</keyword>